<reference evidence="1 3" key="1">
    <citation type="submission" date="2020-03" db="EMBL/GenBank/DDBJ databases">
        <title>Leucobacter sp. nov., isolated from beetles.</title>
        <authorList>
            <person name="Hyun D.-W."/>
            <person name="Bae J.-W."/>
        </authorList>
    </citation>
    <scope>NUCLEOTIDE SEQUENCE [LARGE SCALE GENOMIC DNA]</scope>
    <source>
        <strain evidence="1 3">HDW9C</strain>
    </source>
</reference>
<dbReference type="Proteomes" id="UP000502677">
    <property type="component" value="Chromosome"/>
</dbReference>
<name>A0A6G7XB18_9MICO</name>
<evidence type="ECO:0000313" key="2">
    <source>
        <dbReference type="EMBL" id="QIK64576.1"/>
    </source>
</evidence>
<evidence type="ECO:0000313" key="1">
    <source>
        <dbReference type="EMBL" id="QIK61794.1"/>
    </source>
</evidence>
<dbReference type="KEGG" id="lvi:G7068_00145"/>
<gene>
    <name evidence="1" type="ORF">G7068_00145</name>
    <name evidence="2" type="ORF">G7068_16135</name>
</gene>
<dbReference type="EMBL" id="CP049863">
    <property type="protein sequence ID" value="QIK64576.1"/>
    <property type="molecule type" value="Genomic_DNA"/>
</dbReference>
<dbReference type="RefSeq" id="WP_166287206.1">
    <property type="nucleotide sequence ID" value="NZ_CP049863.1"/>
</dbReference>
<organism evidence="1 3">
    <name type="scientific">Leucobacter viscericola</name>
    <dbReference type="NCBI Taxonomy" id="2714935"/>
    <lineage>
        <taxon>Bacteria</taxon>
        <taxon>Bacillati</taxon>
        <taxon>Actinomycetota</taxon>
        <taxon>Actinomycetes</taxon>
        <taxon>Micrococcales</taxon>
        <taxon>Microbacteriaceae</taxon>
        <taxon>Leucobacter</taxon>
    </lineage>
</organism>
<keyword evidence="3" id="KW-1185">Reference proteome</keyword>
<protein>
    <submittedName>
        <fullName evidence="1">Uncharacterized protein</fullName>
    </submittedName>
</protein>
<dbReference type="EMBL" id="CP049863">
    <property type="protein sequence ID" value="QIK61794.1"/>
    <property type="molecule type" value="Genomic_DNA"/>
</dbReference>
<dbReference type="KEGG" id="lvi:G7068_16135"/>
<proteinExistence type="predicted"/>
<evidence type="ECO:0000313" key="3">
    <source>
        <dbReference type="Proteomes" id="UP000502677"/>
    </source>
</evidence>
<dbReference type="AlphaFoldDB" id="A0A6G7XB18"/>
<sequence length="536" mass="57762">MTISIKVDGTDVTREITSHSVSENATPVNVTEMSGGVSQMTLQLKGGKRARHMRRKEVELVDSGQGKTVGRVSSISDQELAATVTADSRMIAFVSERKLDPYVGNLSGYFTYLCSVVGITSGIVIDSSLSAIPVVATGWNGSVWDRIKQLCSAHRVEASLVSNNVVFRPIRGRVAQTHRDSARTVSVDDSNTAQRIKVHYLESAERRTDLAFPLGGWTEETRVFNVKAGETLEFSIDLKPASGEDGPGVSLQSIIQPTCVDFVGRDHVASSVYCVAGNDGKPITASQWLATGGNLQVEIGEDSQTLIIRVTGSSIEQYAPYRIAATAGTSSYYSSLRVRGTGIFYNRATIDMATGNSADDSPTEIGAEVENLMLVGYESAWRAAADALCSWTGPTMRLNVTTRGLNRKGDSGSAAYPTIGDFNNLYPFDTFQTFDSKWPVESIASLNSFLFSKVENEFENQAFGNIAGSRVLEGGFWARISSATISPATVSYQAEADTTIGDFNSHYGDMSIAYFNTLVGNWSVGDLGIEPLIPPT</sequence>
<accession>A0A6G7XB18</accession>